<evidence type="ECO:0000256" key="6">
    <source>
        <dbReference type="RuleBase" id="RU003435"/>
    </source>
</evidence>
<evidence type="ECO:0000256" key="2">
    <source>
        <dbReference type="ARBA" id="ARBA00022723"/>
    </source>
</evidence>
<evidence type="ECO:0000313" key="11">
    <source>
        <dbReference type="Proteomes" id="UP000002415"/>
    </source>
</evidence>
<proteinExistence type="inferred from homology"/>
<sequence length="578" mass="67575">MQWDFKTVFQSDEEAIENAKRYSKLIGSLVDELEKEKELNKIIKLIKEIEDSTDNFSKSIQYAWMRYSVNTKEKESQKLLGTIQSLESNVGEYFAKLEVRLSKLSKKDIQELKKIAPNYTHFIEVIEKRKKHLLSKEAEQVLALTSISRREAISKIHNKLESSYKFKIEIDGEIKVLTPEEVKALRRSTNSDLRKKAMKTFLKRFQEDSLVITEVYNLVVKDYDLESKIRKFARPISMRNFENEVSDDVVDSLIETTNENVNILREYYKWKSEVMNEKLTLADIYAPITTKARKFSFDEAKEIILDAYYSFSNKAGDIVKSFFENSRIDLYPREGKIGGAYCIYSTTKLPAYVLTNFNGDMYDIMTLAHELGHGLHGTLSKKQTYFNYDTPLTLAELASVFGEFLVFDYLKGKLDKEERLALISSKIEDTFATTFRQNFFTNFEIRSHDLISNSGYADWEELNDIYYEELRKTFGEVVEIPQWYKNEWAMISHFFETPFYVYSYNFAHCLVIALYQKYLEEGKSFTKKYLSLLESGGSLSPNELLSKVGIDISRSDFWEKAFDFIDSLVKEIKINYNK</sequence>
<dbReference type="STRING" id="381764.Fnod_0884"/>
<evidence type="ECO:0000259" key="9">
    <source>
        <dbReference type="Pfam" id="PF08439"/>
    </source>
</evidence>
<dbReference type="PANTHER" id="PTHR11804:SF5">
    <property type="entry name" value="OLIGOENDOPEPTIDASE F"/>
    <property type="match status" value="1"/>
</dbReference>
<gene>
    <name evidence="10" type="ordered locus">Fnod_0884</name>
</gene>
<dbReference type="Proteomes" id="UP000002415">
    <property type="component" value="Chromosome"/>
</dbReference>
<keyword evidence="3 6" id="KW-0378">Hydrolase</keyword>
<evidence type="ECO:0000256" key="7">
    <source>
        <dbReference type="SAM" id="Coils"/>
    </source>
</evidence>
<accession>A7HLF3</accession>
<keyword evidence="5 6" id="KW-0482">Metalloprotease</keyword>
<keyword evidence="11" id="KW-1185">Reference proteome</keyword>
<dbReference type="GO" id="GO:0006518">
    <property type="term" value="P:peptide metabolic process"/>
    <property type="evidence" value="ECO:0007669"/>
    <property type="project" value="TreeGrafter"/>
</dbReference>
<dbReference type="Pfam" id="PF08439">
    <property type="entry name" value="Peptidase_M3_N"/>
    <property type="match status" value="1"/>
</dbReference>
<dbReference type="CDD" id="cd09610">
    <property type="entry name" value="M3B_PepF"/>
    <property type="match status" value="1"/>
</dbReference>
<dbReference type="InterPro" id="IPR042088">
    <property type="entry name" value="OligoPept_F_C"/>
</dbReference>
<dbReference type="SUPFAM" id="SSF55486">
    <property type="entry name" value="Metalloproteases ('zincins'), catalytic domain"/>
    <property type="match status" value="1"/>
</dbReference>
<dbReference type="PANTHER" id="PTHR11804">
    <property type="entry name" value="PROTEASE M3 THIMET OLIGOPEPTIDASE-RELATED"/>
    <property type="match status" value="1"/>
</dbReference>
<dbReference type="Pfam" id="PF01432">
    <property type="entry name" value="Peptidase_M3"/>
    <property type="match status" value="1"/>
</dbReference>
<evidence type="ECO:0000256" key="3">
    <source>
        <dbReference type="ARBA" id="ARBA00022801"/>
    </source>
</evidence>
<keyword evidence="1 6" id="KW-0645">Protease</keyword>
<dbReference type="Gene3D" id="1.10.1370.20">
    <property type="entry name" value="Oligoendopeptidase f, C-terminal domain"/>
    <property type="match status" value="1"/>
</dbReference>
<organism evidence="10 11">
    <name type="scientific">Fervidobacterium nodosum (strain ATCC 35602 / DSM 5306 / Rt17-B1)</name>
    <dbReference type="NCBI Taxonomy" id="381764"/>
    <lineage>
        <taxon>Bacteria</taxon>
        <taxon>Thermotogati</taxon>
        <taxon>Thermotogota</taxon>
        <taxon>Thermotogae</taxon>
        <taxon>Thermotogales</taxon>
        <taxon>Fervidobacteriaceae</taxon>
        <taxon>Fervidobacterium</taxon>
    </lineage>
</organism>
<keyword evidence="4 6" id="KW-0862">Zinc</keyword>
<dbReference type="GO" id="GO:0006508">
    <property type="term" value="P:proteolysis"/>
    <property type="evidence" value="ECO:0007669"/>
    <property type="project" value="UniProtKB-KW"/>
</dbReference>
<dbReference type="EMBL" id="CP000771">
    <property type="protein sequence ID" value="ABS60736.1"/>
    <property type="molecule type" value="Genomic_DNA"/>
</dbReference>
<dbReference type="InterPro" id="IPR045090">
    <property type="entry name" value="Pept_M3A_M3B"/>
</dbReference>
<evidence type="ECO:0000256" key="4">
    <source>
        <dbReference type="ARBA" id="ARBA00022833"/>
    </source>
</evidence>
<evidence type="ECO:0000256" key="1">
    <source>
        <dbReference type="ARBA" id="ARBA00022670"/>
    </source>
</evidence>
<comment type="cofactor">
    <cofactor evidence="6">
        <name>Zn(2+)</name>
        <dbReference type="ChEBI" id="CHEBI:29105"/>
    </cofactor>
    <text evidence="6">Binds 1 zinc ion.</text>
</comment>
<comment type="similarity">
    <text evidence="6">Belongs to the peptidase M3 family.</text>
</comment>
<dbReference type="OrthoDB" id="9769691at2"/>
<reference evidence="10 11" key="1">
    <citation type="submission" date="2007-07" db="EMBL/GenBank/DDBJ databases">
        <title>Complete sequence of Fervidobacterium nodosum Rt17-B1.</title>
        <authorList>
            <consortium name="US DOE Joint Genome Institute"/>
            <person name="Copeland A."/>
            <person name="Lucas S."/>
            <person name="Lapidus A."/>
            <person name="Barry K."/>
            <person name="Glavina del Rio T."/>
            <person name="Dalin E."/>
            <person name="Tice H."/>
            <person name="Pitluck S."/>
            <person name="Saunders E."/>
            <person name="Brettin T."/>
            <person name="Bruce D."/>
            <person name="Detter J.C."/>
            <person name="Han C."/>
            <person name="Schmutz J."/>
            <person name="Larimer F."/>
            <person name="Land M."/>
            <person name="Hauser L."/>
            <person name="Kyrpides N."/>
            <person name="Mikhailova N."/>
            <person name="Nelson K."/>
            <person name="Gogarten J.P."/>
            <person name="Noll K."/>
            <person name="Richardson P."/>
        </authorList>
    </citation>
    <scope>NUCLEOTIDE SEQUENCE [LARGE SCALE GENOMIC DNA]</scope>
    <source>
        <strain evidence="11">ATCC 35602 / DSM 5306 / Rt17-B1</strain>
    </source>
</reference>
<feature type="coiled-coil region" evidence="7">
    <location>
        <begin position="35"/>
        <end position="89"/>
    </location>
</feature>
<evidence type="ECO:0000313" key="10">
    <source>
        <dbReference type="EMBL" id="ABS60736.1"/>
    </source>
</evidence>
<reference evidence="10 11" key="2">
    <citation type="journal article" date="2009" name="Proc. Natl. Acad. Sci. U.S.A.">
        <title>On the chimeric nature, thermophilic origin, and phylogenetic placement of the Thermotogales.</title>
        <authorList>
            <person name="Zhaxybayeva O."/>
            <person name="Swithers K.S."/>
            <person name="Lapierre P."/>
            <person name="Fournier G.P."/>
            <person name="Bickhart D.M."/>
            <person name="DeBoy R.T."/>
            <person name="Nelson K.E."/>
            <person name="Nesbo C.L."/>
            <person name="Doolittle W.F."/>
            <person name="Gogarten J.P."/>
            <person name="Noll K.M."/>
        </authorList>
    </citation>
    <scope>NUCLEOTIDE SEQUENCE [LARGE SCALE GENOMIC DNA]</scope>
    <source>
        <strain evidence="11">ATCC 35602 / DSM 5306 / Rt17-B1</strain>
    </source>
</reference>
<dbReference type="HOGENOM" id="CLU_021290_3_0_0"/>
<feature type="domain" description="Peptidase M3A/M3B catalytic" evidence="8">
    <location>
        <begin position="185"/>
        <end position="563"/>
    </location>
</feature>
<dbReference type="GO" id="GO:0004222">
    <property type="term" value="F:metalloendopeptidase activity"/>
    <property type="evidence" value="ECO:0007669"/>
    <property type="project" value="InterPro"/>
</dbReference>
<dbReference type="KEGG" id="fno:Fnod_0884"/>
<protein>
    <submittedName>
        <fullName evidence="10">Peptidase M3A and M3B thimet/oligopeptidase F</fullName>
    </submittedName>
</protein>
<evidence type="ECO:0000259" key="8">
    <source>
        <dbReference type="Pfam" id="PF01432"/>
    </source>
</evidence>
<keyword evidence="2 6" id="KW-0479">Metal-binding</keyword>
<dbReference type="GO" id="GO:0046872">
    <property type="term" value="F:metal ion binding"/>
    <property type="evidence" value="ECO:0007669"/>
    <property type="project" value="UniProtKB-UniRule"/>
</dbReference>
<dbReference type="RefSeq" id="WP_011994052.1">
    <property type="nucleotide sequence ID" value="NC_009718.1"/>
</dbReference>
<dbReference type="InterPro" id="IPR001567">
    <property type="entry name" value="Pept_M3A_M3B_dom"/>
</dbReference>
<name>A7HLF3_FERNB</name>
<keyword evidence="7" id="KW-0175">Coiled coil</keyword>
<dbReference type="AlphaFoldDB" id="A7HLF3"/>
<dbReference type="InterPro" id="IPR013647">
    <property type="entry name" value="OligopepF_N_dom"/>
</dbReference>
<evidence type="ECO:0000256" key="5">
    <source>
        <dbReference type="ARBA" id="ARBA00023049"/>
    </source>
</evidence>
<dbReference type="eggNOG" id="COG1164">
    <property type="taxonomic scope" value="Bacteria"/>
</dbReference>
<feature type="domain" description="Oligopeptidase F N-terminal" evidence="9">
    <location>
        <begin position="102"/>
        <end position="166"/>
    </location>
</feature>
<dbReference type="Gene3D" id="1.20.140.70">
    <property type="entry name" value="Oligopeptidase f, N-terminal domain"/>
    <property type="match status" value="1"/>
</dbReference>